<dbReference type="EMBL" id="AC152184">
    <property type="protein sequence ID" value="ABN09788.1"/>
    <property type="molecule type" value="Genomic_DNA"/>
</dbReference>
<dbReference type="InterPro" id="IPR011990">
    <property type="entry name" value="TPR-like_helical_dom_sf"/>
</dbReference>
<protein>
    <submittedName>
        <fullName evidence="3">Uncharacterized protein</fullName>
    </submittedName>
</protein>
<dbReference type="PANTHER" id="PTHR47941">
    <property type="entry name" value="PENTATRICOPEPTIDE REPEAT-CONTAINING PROTEIN 3, MITOCHONDRIAL"/>
    <property type="match status" value="1"/>
</dbReference>
<name>A2Q2U0_MEDTR</name>
<evidence type="ECO:0000256" key="1">
    <source>
        <dbReference type="ARBA" id="ARBA00007626"/>
    </source>
</evidence>
<dbReference type="AlphaFoldDB" id="A2Q2U0"/>
<reference evidence="3" key="1">
    <citation type="submission" date="2004-10" db="EMBL/GenBank/DDBJ databases">
        <authorList>
            <person name="Town C.D."/>
        </authorList>
    </citation>
    <scope>NUCLEOTIDE SEQUENCE</scope>
</reference>
<evidence type="ECO:0000256" key="2">
    <source>
        <dbReference type="ARBA" id="ARBA00022737"/>
    </source>
</evidence>
<evidence type="ECO:0000313" key="3">
    <source>
        <dbReference type="EMBL" id="ABN09788.1"/>
    </source>
</evidence>
<comment type="similarity">
    <text evidence="1">Belongs to the PPR family. P subfamily.</text>
</comment>
<proteinExistence type="inferred from homology"/>
<sequence>MKAMEKMREILEEMRQESLIALDTIAKKNTESMNVLLDTLCKEKFVEQAREIYLELKHYVAPNAHTFNILIHGWCNIRRLKRHIGQSKR</sequence>
<dbReference type="InterPro" id="IPR002885">
    <property type="entry name" value="PPR_rpt"/>
</dbReference>
<organism evidence="3">
    <name type="scientific">Medicago truncatula</name>
    <name type="common">Barrel medic</name>
    <name type="synonym">Medicago tribuloides</name>
    <dbReference type="NCBI Taxonomy" id="3880"/>
    <lineage>
        <taxon>Eukaryota</taxon>
        <taxon>Viridiplantae</taxon>
        <taxon>Streptophyta</taxon>
        <taxon>Embryophyta</taxon>
        <taxon>Tracheophyta</taxon>
        <taxon>Spermatophyta</taxon>
        <taxon>Magnoliopsida</taxon>
        <taxon>eudicotyledons</taxon>
        <taxon>Gunneridae</taxon>
        <taxon>Pentapetalae</taxon>
        <taxon>rosids</taxon>
        <taxon>fabids</taxon>
        <taxon>Fabales</taxon>
        <taxon>Fabaceae</taxon>
        <taxon>Papilionoideae</taxon>
        <taxon>50 kb inversion clade</taxon>
        <taxon>NPAAA clade</taxon>
        <taxon>Hologalegina</taxon>
        <taxon>IRL clade</taxon>
        <taxon>Trifolieae</taxon>
        <taxon>Medicago</taxon>
    </lineage>
</organism>
<gene>
    <name evidence="3" type="ORF">MtrDRAFT_AC152184g38v2</name>
</gene>
<dbReference type="Gene3D" id="1.25.40.10">
    <property type="entry name" value="Tetratricopeptide repeat domain"/>
    <property type="match status" value="1"/>
</dbReference>
<accession>A2Q2U0</accession>
<reference evidence="3" key="2">
    <citation type="submission" date="2007-03" db="EMBL/GenBank/DDBJ databases">
        <authorList>
            <consortium name="The International Medicago Genome Annotation Group"/>
        </authorList>
    </citation>
    <scope>NUCLEOTIDE SEQUENCE</scope>
</reference>
<dbReference type="Pfam" id="PF13041">
    <property type="entry name" value="PPR_2"/>
    <property type="match status" value="1"/>
</dbReference>
<keyword evidence="2" id="KW-0677">Repeat</keyword>